<comment type="caution">
    <text evidence="2">The sequence shown here is derived from an EMBL/GenBank/DDBJ whole genome shotgun (WGS) entry which is preliminary data.</text>
</comment>
<feature type="domain" description="DUF6894" evidence="1">
    <location>
        <begin position="4"/>
        <end position="71"/>
    </location>
</feature>
<sequence>MPVYFFNMRDGKHVTRDPAGVELENDNEARMAGLAAARRYLADGLLLDNALYGKAFEVSDCHGTTVVTISFIEARQSDCWTVAELSSLPVRSGYRNVSETLWTVVPSIHRGKV</sequence>
<dbReference type="AlphaFoldDB" id="A0A936YRL8"/>
<dbReference type="RefSeq" id="WP_201664034.1">
    <property type="nucleotide sequence ID" value="NZ_JAEQNC010000026.1"/>
</dbReference>
<dbReference type="InterPro" id="IPR054189">
    <property type="entry name" value="DUF6894"/>
</dbReference>
<dbReference type="Proteomes" id="UP000633219">
    <property type="component" value="Unassembled WGS sequence"/>
</dbReference>
<reference evidence="2" key="1">
    <citation type="submission" date="2021-01" db="EMBL/GenBank/DDBJ databases">
        <title>Rhizobium sp. strain KVB221 16S ribosomal RNA gene Genome sequencing and assembly.</title>
        <authorList>
            <person name="Kang M."/>
        </authorList>
    </citation>
    <scope>NUCLEOTIDE SEQUENCE</scope>
    <source>
        <strain evidence="2">KVB221</strain>
    </source>
</reference>
<keyword evidence="3" id="KW-1185">Reference proteome</keyword>
<dbReference type="EMBL" id="JAEQNC010000026">
    <property type="protein sequence ID" value="MBL0375490.1"/>
    <property type="molecule type" value="Genomic_DNA"/>
</dbReference>
<evidence type="ECO:0000313" key="2">
    <source>
        <dbReference type="EMBL" id="MBL0375490.1"/>
    </source>
</evidence>
<accession>A0A936YRL8</accession>
<dbReference type="Pfam" id="PF21834">
    <property type="entry name" value="DUF6894"/>
    <property type="match status" value="1"/>
</dbReference>
<gene>
    <name evidence="2" type="ORF">JJB09_26130</name>
</gene>
<evidence type="ECO:0000259" key="1">
    <source>
        <dbReference type="Pfam" id="PF21834"/>
    </source>
</evidence>
<protein>
    <recommendedName>
        <fullName evidence="1">DUF6894 domain-containing protein</fullName>
    </recommendedName>
</protein>
<name>A0A936YRL8_9HYPH</name>
<proteinExistence type="predicted"/>
<evidence type="ECO:0000313" key="3">
    <source>
        <dbReference type="Proteomes" id="UP000633219"/>
    </source>
</evidence>
<organism evidence="2 3">
    <name type="scientific">Rhizobium setariae</name>
    <dbReference type="NCBI Taxonomy" id="2801340"/>
    <lineage>
        <taxon>Bacteria</taxon>
        <taxon>Pseudomonadati</taxon>
        <taxon>Pseudomonadota</taxon>
        <taxon>Alphaproteobacteria</taxon>
        <taxon>Hyphomicrobiales</taxon>
        <taxon>Rhizobiaceae</taxon>
        <taxon>Rhizobium/Agrobacterium group</taxon>
        <taxon>Rhizobium</taxon>
    </lineage>
</organism>